<reference evidence="2" key="2">
    <citation type="journal article" date="2015" name="Data Brief">
        <title>Shoot transcriptome of the giant reed, Arundo donax.</title>
        <authorList>
            <person name="Barrero R.A."/>
            <person name="Guerrero F.D."/>
            <person name="Moolhuijzen P."/>
            <person name="Goolsby J.A."/>
            <person name="Tidwell J."/>
            <person name="Bellgard S.E."/>
            <person name="Bellgard M.I."/>
        </authorList>
    </citation>
    <scope>NUCLEOTIDE SEQUENCE</scope>
    <source>
        <tissue evidence="2">Shoot tissue taken approximately 20 cm above the soil surface</tissue>
    </source>
</reference>
<accession>A0A0A9B8Y3</accession>
<sequence>MCSTRGPHHPIINLHMQFVDNYKCFIYRSWLVYQIWILKYFMVLNIVVGTD</sequence>
<protein>
    <submittedName>
        <fullName evidence="2">Uncharacterized protein</fullName>
    </submittedName>
</protein>
<dbReference type="EMBL" id="GBRH01237451">
    <property type="protein sequence ID" value="JAD60444.1"/>
    <property type="molecule type" value="Transcribed_RNA"/>
</dbReference>
<dbReference type="AlphaFoldDB" id="A0A0A9B8Y3"/>
<proteinExistence type="predicted"/>
<organism evidence="2">
    <name type="scientific">Arundo donax</name>
    <name type="common">Giant reed</name>
    <name type="synonym">Donax arundinaceus</name>
    <dbReference type="NCBI Taxonomy" id="35708"/>
    <lineage>
        <taxon>Eukaryota</taxon>
        <taxon>Viridiplantae</taxon>
        <taxon>Streptophyta</taxon>
        <taxon>Embryophyta</taxon>
        <taxon>Tracheophyta</taxon>
        <taxon>Spermatophyta</taxon>
        <taxon>Magnoliopsida</taxon>
        <taxon>Liliopsida</taxon>
        <taxon>Poales</taxon>
        <taxon>Poaceae</taxon>
        <taxon>PACMAD clade</taxon>
        <taxon>Arundinoideae</taxon>
        <taxon>Arundineae</taxon>
        <taxon>Arundo</taxon>
    </lineage>
</organism>
<keyword evidence="1" id="KW-1133">Transmembrane helix</keyword>
<name>A0A0A9B8Y3_ARUDO</name>
<reference evidence="2" key="1">
    <citation type="submission" date="2014-09" db="EMBL/GenBank/DDBJ databases">
        <authorList>
            <person name="Magalhaes I.L.F."/>
            <person name="Oliveira U."/>
            <person name="Santos F.R."/>
            <person name="Vidigal T.H.D.A."/>
            <person name="Brescovit A.D."/>
            <person name="Santos A.J."/>
        </authorList>
    </citation>
    <scope>NUCLEOTIDE SEQUENCE</scope>
    <source>
        <tissue evidence="2">Shoot tissue taken approximately 20 cm above the soil surface</tissue>
    </source>
</reference>
<feature type="transmembrane region" description="Helical" evidence="1">
    <location>
        <begin position="30"/>
        <end position="48"/>
    </location>
</feature>
<keyword evidence="1" id="KW-0472">Membrane</keyword>
<evidence type="ECO:0000313" key="2">
    <source>
        <dbReference type="EMBL" id="JAD60444.1"/>
    </source>
</evidence>
<evidence type="ECO:0000256" key="1">
    <source>
        <dbReference type="SAM" id="Phobius"/>
    </source>
</evidence>
<keyword evidence="1" id="KW-0812">Transmembrane</keyword>